<feature type="region of interest" description="Disordered" evidence="1">
    <location>
        <begin position="1"/>
        <end position="22"/>
    </location>
</feature>
<dbReference type="OrthoDB" id="9805674at2"/>
<dbReference type="AlphaFoldDB" id="A0A5C5YQC4"/>
<evidence type="ECO:0000313" key="4">
    <source>
        <dbReference type="Proteomes" id="UP000318478"/>
    </source>
</evidence>
<dbReference type="RefSeq" id="WP_146587149.1">
    <property type="nucleotide sequence ID" value="NZ_SJPO01000005.1"/>
</dbReference>
<sequence length="252" mass="27069">MWRHIARSVRGASHERGNEPCQDSHVARVVDVDNGGGLIACISDGAGSADHSQHGSRIACDAIADKAAQHLAREGGFHTASRDDVLVWCDHARSQIGERAEADGQKPRDYACTLSGALISEAGSVFFQIGDGAIVARRSGCFGVVFWPQSGEYANSTNFLTQEGYQDRVEFVALPTAFSEVALFTDGLERLALSFEGQTAHAPFFDPLFQAVRQTDDLASLNEGLQGFLTSEVVQNRSDDDKTLVLAAKNPG</sequence>
<keyword evidence="4" id="KW-1185">Reference proteome</keyword>
<protein>
    <recommendedName>
        <fullName evidence="2">PPM-type phosphatase domain-containing protein</fullName>
    </recommendedName>
</protein>
<organism evidence="3 4">
    <name type="scientific">Posidoniimonas polymericola</name>
    <dbReference type="NCBI Taxonomy" id="2528002"/>
    <lineage>
        <taxon>Bacteria</taxon>
        <taxon>Pseudomonadati</taxon>
        <taxon>Planctomycetota</taxon>
        <taxon>Planctomycetia</taxon>
        <taxon>Pirellulales</taxon>
        <taxon>Lacipirellulaceae</taxon>
        <taxon>Posidoniimonas</taxon>
    </lineage>
</organism>
<feature type="domain" description="PPM-type phosphatase" evidence="2">
    <location>
        <begin position="10"/>
        <end position="228"/>
    </location>
</feature>
<gene>
    <name evidence="3" type="ORF">Pla123a_23850</name>
</gene>
<evidence type="ECO:0000313" key="3">
    <source>
        <dbReference type="EMBL" id="TWT76960.1"/>
    </source>
</evidence>
<dbReference type="EMBL" id="SJPO01000005">
    <property type="protein sequence ID" value="TWT76960.1"/>
    <property type="molecule type" value="Genomic_DNA"/>
</dbReference>
<dbReference type="Pfam" id="PF13672">
    <property type="entry name" value="PP2C_2"/>
    <property type="match status" value="1"/>
</dbReference>
<dbReference type="SUPFAM" id="SSF81606">
    <property type="entry name" value="PP2C-like"/>
    <property type="match status" value="1"/>
</dbReference>
<evidence type="ECO:0000256" key="1">
    <source>
        <dbReference type="SAM" id="MobiDB-lite"/>
    </source>
</evidence>
<reference evidence="3 4" key="1">
    <citation type="submission" date="2019-02" db="EMBL/GenBank/DDBJ databases">
        <title>Deep-cultivation of Planctomycetes and their phenomic and genomic characterization uncovers novel biology.</title>
        <authorList>
            <person name="Wiegand S."/>
            <person name="Jogler M."/>
            <person name="Boedeker C."/>
            <person name="Pinto D."/>
            <person name="Vollmers J."/>
            <person name="Rivas-Marin E."/>
            <person name="Kohn T."/>
            <person name="Peeters S.H."/>
            <person name="Heuer A."/>
            <person name="Rast P."/>
            <person name="Oberbeckmann S."/>
            <person name="Bunk B."/>
            <person name="Jeske O."/>
            <person name="Meyerdierks A."/>
            <person name="Storesund J.E."/>
            <person name="Kallscheuer N."/>
            <person name="Luecker S."/>
            <person name="Lage O.M."/>
            <person name="Pohl T."/>
            <person name="Merkel B.J."/>
            <person name="Hornburger P."/>
            <person name="Mueller R.-W."/>
            <person name="Bruemmer F."/>
            <person name="Labrenz M."/>
            <person name="Spormann A.M."/>
            <person name="Op Den Camp H."/>
            <person name="Overmann J."/>
            <person name="Amann R."/>
            <person name="Jetten M.S.M."/>
            <person name="Mascher T."/>
            <person name="Medema M.H."/>
            <person name="Devos D.P."/>
            <person name="Kaster A.-K."/>
            <person name="Ovreas L."/>
            <person name="Rohde M."/>
            <person name="Galperin M.Y."/>
            <person name="Jogler C."/>
        </authorList>
    </citation>
    <scope>NUCLEOTIDE SEQUENCE [LARGE SCALE GENOMIC DNA]</scope>
    <source>
        <strain evidence="3 4">Pla123a</strain>
    </source>
</reference>
<dbReference type="InterPro" id="IPR001932">
    <property type="entry name" value="PPM-type_phosphatase-like_dom"/>
</dbReference>
<accession>A0A5C5YQC4</accession>
<dbReference type="Proteomes" id="UP000318478">
    <property type="component" value="Unassembled WGS sequence"/>
</dbReference>
<evidence type="ECO:0000259" key="2">
    <source>
        <dbReference type="Pfam" id="PF13672"/>
    </source>
</evidence>
<dbReference type="Gene3D" id="3.60.40.10">
    <property type="entry name" value="PPM-type phosphatase domain"/>
    <property type="match status" value="1"/>
</dbReference>
<name>A0A5C5YQC4_9BACT</name>
<proteinExistence type="predicted"/>
<dbReference type="InterPro" id="IPR036457">
    <property type="entry name" value="PPM-type-like_dom_sf"/>
</dbReference>
<comment type="caution">
    <text evidence="3">The sequence shown here is derived from an EMBL/GenBank/DDBJ whole genome shotgun (WGS) entry which is preliminary data.</text>
</comment>